<keyword evidence="2" id="KW-1185">Reference proteome</keyword>
<sequence>MKVIDFEPQFWFLLQQNNSYFLDVNCSYSAFGYNRFIELNNSELVDYKEKGKLYLNDLGRDIQYYGLDKNILKDT</sequence>
<name>A0ABS6XAN3_9BACT</name>
<accession>A0ABS6XAN3</accession>
<dbReference type="Proteomes" id="UP000774935">
    <property type="component" value="Unassembled WGS sequence"/>
</dbReference>
<organism evidence="1 2">
    <name type="scientific">Pontibacter populi</name>
    <dbReference type="NCBI Taxonomy" id="890055"/>
    <lineage>
        <taxon>Bacteria</taxon>
        <taxon>Pseudomonadati</taxon>
        <taxon>Bacteroidota</taxon>
        <taxon>Cytophagia</taxon>
        <taxon>Cytophagales</taxon>
        <taxon>Hymenobacteraceae</taxon>
        <taxon>Pontibacter</taxon>
    </lineage>
</organism>
<evidence type="ECO:0000313" key="1">
    <source>
        <dbReference type="EMBL" id="MBW3365053.1"/>
    </source>
</evidence>
<proteinExistence type="predicted"/>
<comment type="caution">
    <text evidence="1">The sequence shown here is derived from an EMBL/GenBank/DDBJ whole genome shotgun (WGS) entry which is preliminary data.</text>
</comment>
<reference evidence="1 2" key="1">
    <citation type="submission" date="2021-07" db="EMBL/GenBank/DDBJ databases">
        <authorList>
            <person name="Kim M.K."/>
        </authorList>
    </citation>
    <scope>NUCLEOTIDE SEQUENCE [LARGE SCALE GENOMIC DNA]</scope>
    <source>
        <strain evidence="1 2">HLY7-15</strain>
    </source>
</reference>
<evidence type="ECO:0000313" key="2">
    <source>
        <dbReference type="Proteomes" id="UP000774935"/>
    </source>
</evidence>
<gene>
    <name evidence="1" type="ORF">KYK27_08360</name>
</gene>
<dbReference type="RefSeq" id="WP_199109580.1">
    <property type="nucleotide sequence ID" value="NZ_JAHWXQ010000002.1"/>
</dbReference>
<protein>
    <submittedName>
        <fullName evidence="1">Uncharacterized protein</fullName>
    </submittedName>
</protein>
<dbReference type="EMBL" id="JAHWXQ010000002">
    <property type="protein sequence ID" value="MBW3365053.1"/>
    <property type="molecule type" value="Genomic_DNA"/>
</dbReference>